<feature type="transmembrane region" description="Helical" evidence="5">
    <location>
        <begin position="245"/>
        <end position="265"/>
    </location>
</feature>
<reference evidence="7" key="1">
    <citation type="journal article" date="2023" name="G3 (Bethesda)">
        <title>A reference genome for the long-term kleptoplast-retaining sea slug Elysia crispata morphotype clarki.</title>
        <authorList>
            <person name="Eastman K.E."/>
            <person name="Pendleton A.L."/>
            <person name="Shaikh M.A."/>
            <person name="Suttiyut T."/>
            <person name="Ogas R."/>
            <person name="Tomko P."/>
            <person name="Gavelis G."/>
            <person name="Widhalm J.R."/>
            <person name="Wisecaver J.H."/>
        </authorList>
    </citation>
    <scope>NUCLEOTIDE SEQUENCE</scope>
    <source>
        <strain evidence="7">ECLA1</strain>
    </source>
</reference>
<name>A0AAE1DQP2_9GAST</name>
<protein>
    <recommendedName>
        <fullName evidence="6">Major facilitator superfamily (MFS) profile domain-containing protein</fullName>
    </recommendedName>
</protein>
<dbReference type="PROSITE" id="PS50850">
    <property type="entry name" value="MFS"/>
    <property type="match status" value="1"/>
</dbReference>
<feature type="domain" description="Major facilitator superfamily (MFS) profile" evidence="6">
    <location>
        <begin position="82"/>
        <end position="507"/>
    </location>
</feature>
<feature type="transmembrane region" description="Helical" evidence="5">
    <location>
        <begin position="385"/>
        <end position="406"/>
    </location>
</feature>
<keyword evidence="8" id="KW-1185">Reference proteome</keyword>
<evidence type="ECO:0000256" key="2">
    <source>
        <dbReference type="ARBA" id="ARBA00022692"/>
    </source>
</evidence>
<keyword evidence="2 5" id="KW-0812">Transmembrane</keyword>
<evidence type="ECO:0000256" key="3">
    <source>
        <dbReference type="ARBA" id="ARBA00022989"/>
    </source>
</evidence>
<comment type="caution">
    <text evidence="7">The sequence shown here is derived from an EMBL/GenBank/DDBJ whole genome shotgun (WGS) entry which is preliminary data.</text>
</comment>
<feature type="transmembrane region" description="Helical" evidence="5">
    <location>
        <begin position="160"/>
        <end position="178"/>
    </location>
</feature>
<evidence type="ECO:0000256" key="4">
    <source>
        <dbReference type="ARBA" id="ARBA00023136"/>
    </source>
</evidence>
<feature type="transmembrane region" description="Helical" evidence="5">
    <location>
        <begin position="481"/>
        <end position="502"/>
    </location>
</feature>
<dbReference type="PANTHER" id="PTHR24064">
    <property type="entry name" value="SOLUTE CARRIER FAMILY 22 MEMBER"/>
    <property type="match status" value="1"/>
</dbReference>
<dbReference type="SUPFAM" id="SSF103473">
    <property type="entry name" value="MFS general substrate transporter"/>
    <property type="match status" value="1"/>
</dbReference>
<dbReference type="AlphaFoldDB" id="A0AAE1DQP2"/>
<accession>A0AAE1DQP2</accession>
<dbReference type="PROSITE" id="PS00216">
    <property type="entry name" value="SUGAR_TRANSPORT_1"/>
    <property type="match status" value="2"/>
</dbReference>
<dbReference type="InterPro" id="IPR020846">
    <property type="entry name" value="MFS_dom"/>
</dbReference>
<keyword evidence="3 5" id="KW-1133">Transmembrane helix</keyword>
<feature type="transmembrane region" description="Helical" evidence="5">
    <location>
        <begin position="217"/>
        <end position="239"/>
    </location>
</feature>
<evidence type="ECO:0000313" key="7">
    <source>
        <dbReference type="EMBL" id="KAK3778755.1"/>
    </source>
</evidence>
<gene>
    <name evidence="7" type="ORF">RRG08_013026</name>
</gene>
<evidence type="ECO:0000256" key="5">
    <source>
        <dbReference type="SAM" id="Phobius"/>
    </source>
</evidence>
<evidence type="ECO:0000256" key="1">
    <source>
        <dbReference type="ARBA" id="ARBA00004141"/>
    </source>
</evidence>
<dbReference type="Proteomes" id="UP001283361">
    <property type="component" value="Unassembled WGS sequence"/>
</dbReference>
<evidence type="ECO:0000313" key="8">
    <source>
        <dbReference type="Proteomes" id="UP001283361"/>
    </source>
</evidence>
<proteinExistence type="predicted"/>
<feature type="transmembrane region" description="Helical" evidence="5">
    <location>
        <begin position="184"/>
        <end position="205"/>
    </location>
</feature>
<dbReference type="GO" id="GO:0022857">
    <property type="term" value="F:transmembrane transporter activity"/>
    <property type="evidence" value="ECO:0007669"/>
    <property type="project" value="InterPro"/>
</dbReference>
<organism evidence="7 8">
    <name type="scientific">Elysia crispata</name>
    <name type="common">lettuce slug</name>
    <dbReference type="NCBI Taxonomy" id="231223"/>
    <lineage>
        <taxon>Eukaryota</taxon>
        <taxon>Metazoa</taxon>
        <taxon>Spiralia</taxon>
        <taxon>Lophotrochozoa</taxon>
        <taxon>Mollusca</taxon>
        <taxon>Gastropoda</taxon>
        <taxon>Heterobranchia</taxon>
        <taxon>Euthyneura</taxon>
        <taxon>Panpulmonata</taxon>
        <taxon>Sacoglossa</taxon>
        <taxon>Placobranchoidea</taxon>
        <taxon>Plakobranchidae</taxon>
        <taxon>Elysia</taxon>
    </lineage>
</organism>
<feature type="transmembrane region" description="Helical" evidence="5">
    <location>
        <begin position="20"/>
        <end position="41"/>
    </location>
</feature>
<dbReference type="InterPro" id="IPR005828">
    <property type="entry name" value="MFS_sugar_transport-like"/>
</dbReference>
<dbReference type="Gene3D" id="1.20.1250.20">
    <property type="entry name" value="MFS general substrate transporter like domains"/>
    <property type="match status" value="1"/>
</dbReference>
<feature type="transmembrane region" description="Helical" evidence="5">
    <location>
        <begin position="450"/>
        <end position="469"/>
    </location>
</feature>
<feature type="transmembrane region" description="Helical" evidence="5">
    <location>
        <begin position="412"/>
        <end position="438"/>
    </location>
</feature>
<keyword evidence="4 5" id="KW-0472">Membrane</keyword>
<dbReference type="InterPro" id="IPR005829">
    <property type="entry name" value="Sugar_transporter_CS"/>
</dbReference>
<dbReference type="CDD" id="cd17317">
    <property type="entry name" value="MFS_SLC22"/>
    <property type="match status" value="1"/>
</dbReference>
<dbReference type="Pfam" id="PF00083">
    <property type="entry name" value="Sugar_tr"/>
    <property type="match status" value="1"/>
</dbReference>
<sequence length="555" mass="61484">MRFDEIVAQLGDFGPYQKRLYFLMCWSFAIVSVQILAGVFIQATPKHRCALPGLLNDTYISQGPWHDELVNASIPWDSDEEMFDQCMLRRAPDGLDNDTASCDKWVYSKHPFKSTFVTDADLVCSEKSLVTYASMILMCGMLFGSLVLGVLSDIIGRKKVLVISTFGQLCSALSVAWAESYYVYAALRFFVSFFSVGLILTSFVMGMELVGAKKRRYAGVVVHLFWCLGLFIETGLAYGIRDWKYLQITITAPVSFILLLYIAMLPESPRWLLQRGKTEEAARILQSVANKNGVKLTEKFKSLEDVEIEGDKESIWQMFTHRVLLTRSLIVFFNWFVASMVYYGLSLNVGDLSGNIYLNFFLSAVVELVSYLCLLALLDRLGRKFWQCFSMILGGVACIATMFPVMYGGEDIQWVTVALSLVGKFGGSAGFVVIYLYTAEIFPTVMRNSGMGLCSLCARIGGILAPYIGDLNVIVDGDLGIALPLLIFGSLSVTAGLLVIFLPETSHKVLPDTVEDAKNFGLSYGSLTKNNTLSSSSVGKAQDQDNLAFSLDDSK</sequence>
<dbReference type="GO" id="GO:0016020">
    <property type="term" value="C:membrane"/>
    <property type="evidence" value="ECO:0007669"/>
    <property type="project" value="UniProtKB-SubCell"/>
</dbReference>
<feature type="transmembrane region" description="Helical" evidence="5">
    <location>
        <begin position="357"/>
        <end position="378"/>
    </location>
</feature>
<evidence type="ECO:0000259" key="6">
    <source>
        <dbReference type="PROSITE" id="PS50850"/>
    </source>
</evidence>
<dbReference type="InterPro" id="IPR036259">
    <property type="entry name" value="MFS_trans_sf"/>
</dbReference>
<feature type="transmembrane region" description="Helical" evidence="5">
    <location>
        <begin position="324"/>
        <end position="345"/>
    </location>
</feature>
<comment type="subcellular location">
    <subcellularLocation>
        <location evidence="1">Membrane</location>
        <topology evidence="1">Multi-pass membrane protein</topology>
    </subcellularLocation>
</comment>
<dbReference type="EMBL" id="JAWDGP010002895">
    <property type="protein sequence ID" value="KAK3778755.1"/>
    <property type="molecule type" value="Genomic_DNA"/>
</dbReference>
<feature type="transmembrane region" description="Helical" evidence="5">
    <location>
        <begin position="129"/>
        <end position="151"/>
    </location>
</feature>